<evidence type="ECO:0000313" key="1">
    <source>
        <dbReference type="EMBL" id="NMM94685.1"/>
    </source>
</evidence>
<comment type="caution">
    <text evidence="1">The sequence shown here is derived from an EMBL/GenBank/DDBJ whole genome shotgun (WGS) entry which is preliminary data.</text>
</comment>
<sequence length="137" mass="15256">MSEQNLVKQYQQIGASASIKKLVSDDDSIRYAMRMNFANAPVKSEDIQASQALLLKTSVAFIRYSAADSLDPQADPVIDAESVFFVKPTIANADAYKLVVELWPVIRYSILTQVSLLGKDMSRWLPVRISTSDIIQD</sequence>
<organism evidence="1 2">
    <name type="scientific">Bifidobacterium oedipodis</name>
    <dbReference type="NCBI Taxonomy" id="2675322"/>
    <lineage>
        <taxon>Bacteria</taxon>
        <taxon>Bacillati</taxon>
        <taxon>Actinomycetota</taxon>
        <taxon>Actinomycetes</taxon>
        <taxon>Bifidobacteriales</taxon>
        <taxon>Bifidobacteriaceae</taxon>
        <taxon>Bifidobacterium</taxon>
    </lineage>
</organism>
<proteinExistence type="predicted"/>
<accession>A0A7Y0EQQ3</accession>
<dbReference type="RefSeq" id="WP_169172689.1">
    <property type="nucleotide sequence ID" value="NZ_JAAIII010000005.1"/>
</dbReference>
<keyword evidence="2" id="KW-1185">Reference proteome</keyword>
<name>A0A7Y0EQQ3_9BIFI</name>
<gene>
    <name evidence="1" type="ORF">G1C95_1872</name>
</gene>
<evidence type="ECO:0000313" key="2">
    <source>
        <dbReference type="Proteomes" id="UP000532194"/>
    </source>
</evidence>
<reference evidence="1 2" key="1">
    <citation type="submission" date="2020-02" db="EMBL/GenBank/DDBJ databases">
        <title>Characterization of phylogenetic diversity of novel bifidobacterial species isolated in Czech ZOOs.</title>
        <authorList>
            <person name="Lugli G.A."/>
            <person name="Vera N.B."/>
            <person name="Ventura M."/>
        </authorList>
    </citation>
    <scope>NUCLEOTIDE SEQUENCE [LARGE SCALE GENOMIC DNA]</scope>
    <source>
        <strain evidence="1 2">DSM 109957</strain>
    </source>
</reference>
<dbReference type="AlphaFoldDB" id="A0A7Y0EQQ3"/>
<dbReference type="Proteomes" id="UP000532194">
    <property type="component" value="Unassembled WGS sequence"/>
</dbReference>
<dbReference type="EMBL" id="JAAIII010000005">
    <property type="protein sequence ID" value="NMM94685.1"/>
    <property type="molecule type" value="Genomic_DNA"/>
</dbReference>
<protein>
    <submittedName>
        <fullName evidence="1">Uncharacterized protein</fullName>
    </submittedName>
</protein>